<dbReference type="OrthoDB" id="9815173at2"/>
<dbReference type="InterPro" id="IPR025668">
    <property type="entry name" value="Tnp_DDE_dom"/>
</dbReference>
<reference evidence="3" key="1">
    <citation type="submission" date="2016-10" db="EMBL/GenBank/DDBJ databases">
        <authorList>
            <person name="Varghese N."/>
            <person name="Submissions S."/>
        </authorList>
    </citation>
    <scope>NUCLEOTIDE SEQUENCE [LARGE SCALE GENOMIC DNA]</scope>
    <source>
        <strain evidence="3">DSM 241</strain>
    </source>
</reference>
<name>A0A1H7H4E6_9GAMM</name>
<keyword evidence="3" id="KW-1185">Reference proteome</keyword>
<dbReference type="NCBIfam" id="NF033539">
    <property type="entry name" value="transpos_IS1380"/>
    <property type="match status" value="1"/>
</dbReference>
<organism evidence="2 3">
    <name type="scientific">Ectothiorhodospira marina</name>
    <dbReference type="NCBI Taxonomy" id="1396821"/>
    <lineage>
        <taxon>Bacteria</taxon>
        <taxon>Pseudomonadati</taxon>
        <taxon>Pseudomonadota</taxon>
        <taxon>Gammaproteobacteria</taxon>
        <taxon>Chromatiales</taxon>
        <taxon>Ectothiorhodospiraceae</taxon>
        <taxon>Ectothiorhodospira</taxon>
    </lineage>
</organism>
<feature type="domain" description="Transposase DDE" evidence="1">
    <location>
        <begin position="16"/>
        <end position="443"/>
    </location>
</feature>
<gene>
    <name evidence="2" type="ORF">SAMN05444515_10250</name>
</gene>
<proteinExistence type="predicted"/>
<sequence length="447" mass="49998">MPLKKPRLEQSPRRILTAHAGLALIGEAIAASRLDQAVKSMGSYRGADHGQVLSTYLGLLTLGKSDFEAAEGVRKDPFFLSCMGLKRGLSAARLRQRMDASAMDYARALDQANLTFLQQAKIPVTPLSCGHVALDLDLFAQDNSGTHKEGVCYTYRGFDGYGVMPAYLGEEGWCLATELKPGSENSQNGFGFVLDRVLPAARSLTERPILMRLDSAHDARENRVRAQAEGIDFIIKWNPRQASAADWMAHADGLEASKVKWETPREGKRIATFSVNETRSWQGQEYTFRRIMRVVERTIDRKGQTLVFPDLEVEGWWTSLELSDDDIIALYRGHATCEQFHSEFKTDMDLERLPSGKFDTNTLVMAAGTFVYNVLRWIGLQGLIGDDSPVRHPAKRRRIRTVFQELISLPAQLVHHARQVWLRIGAHCPGFAAFKRVFTQLQACASG</sequence>
<dbReference type="STRING" id="1396821.SAMN05444515_10250"/>
<dbReference type="SUPFAM" id="SSF53098">
    <property type="entry name" value="Ribonuclease H-like"/>
    <property type="match status" value="1"/>
</dbReference>
<dbReference type="AlphaFoldDB" id="A0A1H7H4E6"/>
<dbReference type="InterPro" id="IPR047960">
    <property type="entry name" value="Transpos_IS1380"/>
</dbReference>
<dbReference type="Proteomes" id="UP000199256">
    <property type="component" value="Unassembled WGS sequence"/>
</dbReference>
<dbReference type="RefSeq" id="WP_090250680.1">
    <property type="nucleotide sequence ID" value="NZ_FOAA01000002.1"/>
</dbReference>
<dbReference type="Pfam" id="PF13701">
    <property type="entry name" value="DDE_Tnp_1_4"/>
    <property type="match status" value="1"/>
</dbReference>
<accession>A0A1H7H4E6</accession>
<protein>
    <submittedName>
        <fullName evidence="2">Transposase DDE domain group 1</fullName>
    </submittedName>
</protein>
<dbReference type="EMBL" id="FOAA01000002">
    <property type="protein sequence ID" value="SEK44627.1"/>
    <property type="molecule type" value="Genomic_DNA"/>
</dbReference>
<evidence type="ECO:0000313" key="3">
    <source>
        <dbReference type="Proteomes" id="UP000199256"/>
    </source>
</evidence>
<evidence type="ECO:0000259" key="1">
    <source>
        <dbReference type="Pfam" id="PF13701"/>
    </source>
</evidence>
<dbReference type="InterPro" id="IPR012337">
    <property type="entry name" value="RNaseH-like_sf"/>
</dbReference>
<evidence type="ECO:0000313" key="2">
    <source>
        <dbReference type="EMBL" id="SEK44627.1"/>
    </source>
</evidence>